<feature type="signal peptide" evidence="1">
    <location>
        <begin position="1"/>
        <end position="22"/>
    </location>
</feature>
<comment type="caution">
    <text evidence="2">The sequence shown here is derived from an EMBL/GenBank/DDBJ whole genome shotgun (WGS) entry which is preliminary data.</text>
</comment>
<evidence type="ECO:0000313" key="3">
    <source>
        <dbReference type="Proteomes" id="UP001196870"/>
    </source>
</evidence>
<feature type="chain" id="PRO_5047053766" description="Invasion associated locus B (IalB) protein" evidence="1">
    <location>
        <begin position="23"/>
        <end position="168"/>
    </location>
</feature>
<protein>
    <recommendedName>
        <fullName evidence="4">Invasion associated locus B (IalB) protein</fullName>
    </recommendedName>
</protein>
<name>A0ABS5F5G2_9PROT</name>
<reference evidence="3" key="1">
    <citation type="journal article" date="2021" name="Syst. Appl. Microbiol.">
        <title>Roseomonas hellenica sp. nov., isolated from roots of wild-growing Alkanna tinctoria.</title>
        <authorList>
            <person name="Rat A."/>
            <person name="Naranjo H.D."/>
            <person name="Lebbe L."/>
            <person name="Cnockaert M."/>
            <person name="Krigas N."/>
            <person name="Grigoriadou K."/>
            <person name="Maloupa E."/>
            <person name="Willems A."/>
        </authorList>
    </citation>
    <scope>NUCLEOTIDE SEQUENCE [LARGE SCALE GENOMIC DNA]</scope>
    <source>
        <strain evidence="3">LMG 31523</strain>
    </source>
</reference>
<dbReference type="Pfam" id="PF06776">
    <property type="entry name" value="IalB"/>
    <property type="match status" value="1"/>
</dbReference>
<dbReference type="EMBL" id="JAAGBB010000041">
    <property type="protein sequence ID" value="MBR0667795.1"/>
    <property type="molecule type" value="Genomic_DNA"/>
</dbReference>
<proteinExistence type="predicted"/>
<keyword evidence="3" id="KW-1185">Reference proteome</keyword>
<gene>
    <name evidence="2" type="ORF">GXW71_25790</name>
</gene>
<dbReference type="Gene3D" id="2.60.40.1880">
    <property type="entry name" value="Invasion associated locus B (IalB) protein"/>
    <property type="match status" value="1"/>
</dbReference>
<dbReference type="Proteomes" id="UP001196870">
    <property type="component" value="Unassembled WGS sequence"/>
</dbReference>
<evidence type="ECO:0000256" key="1">
    <source>
        <dbReference type="SAM" id="SignalP"/>
    </source>
</evidence>
<keyword evidence="1" id="KW-0732">Signal</keyword>
<organism evidence="2 3">
    <name type="scientific">Plastoroseomonas hellenica</name>
    <dbReference type="NCBI Taxonomy" id="2687306"/>
    <lineage>
        <taxon>Bacteria</taxon>
        <taxon>Pseudomonadati</taxon>
        <taxon>Pseudomonadota</taxon>
        <taxon>Alphaproteobacteria</taxon>
        <taxon>Acetobacterales</taxon>
        <taxon>Acetobacteraceae</taxon>
        <taxon>Plastoroseomonas</taxon>
    </lineage>
</organism>
<evidence type="ECO:0000313" key="2">
    <source>
        <dbReference type="EMBL" id="MBR0667795.1"/>
    </source>
</evidence>
<sequence>MRHRTTLTLIGLALIATLPALAQTAAQPRRLGQFQTWTAAVHMERGQKVCYAFTRAARSEPTRQNVLLLVTHRVGSRDQVALRAGYTYPRNAEVTVSVGSTEFPFYTNADSAFSRDGRATVAAFRGGREASARGPAANGRGTAQDTFPLAGFSAAYDAISRECPAGRR</sequence>
<accession>A0ABS5F5G2</accession>
<dbReference type="InterPro" id="IPR010642">
    <property type="entry name" value="Invasion_prot_B"/>
</dbReference>
<evidence type="ECO:0008006" key="4">
    <source>
        <dbReference type="Google" id="ProtNLM"/>
    </source>
</evidence>
<dbReference type="InterPro" id="IPR038696">
    <property type="entry name" value="IalB_sf"/>
</dbReference>
<dbReference type="RefSeq" id="WP_211855571.1">
    <property type="nucleotide sequence ID" value="NZ_JAAGBB010000041.1"/>
</dbReference>